<organism evidence="9 10">
    <name type="scientific">Rhodococcus rhodnii</name>
    <dbReference type="NCBI Taxonomy" id="38312"/>
    <lineage>
        <taxon>Bacteria</taxon>
        <taxon>Bacillati</taxon>
        <taxon>Actinomycetota</taxon>
        <taxon>Actinomycetes</taxon>
        <taxon>Mycobacteriales</taxon>
        <taxon>Nocardiaceae</taxon>
        <taxon>Rhodococcus</taxon>
    </lineage>
</organism>
<dbReference type="AlphaFoldDB" id="A0A6P2CDB2"/>
<keyword evidence="5" id="KW-0804">Transcription</keyword>
<dbReference type="PANTHER" id="PTHR43133:SF8">
    <property type="entry name" value="RNA POLYMERASE SIGMA FACTOR HI_1459-RELATED"/>
    <property type="match status" value="1"/>
</dbReference>
<evidence type="ECO:0000256" key="4">
    <source>
        <dbReference type="ARBA" id="ARBA00023125"/>
    </source>
</evidence>
<dbReference type="SUPFAM" id="SSF88946">
    <property type="entry name" value="Sigma2 domain of RNA polymerase sigma factors"/>
    <property type="match status" value="1"/>
</dbReference>
<keyword evidence="2" id="KW-0805">Transcription regulation</keyword>
<dbReference type="InterPro" id="IPR013324">
    <property type="entry name" value="RNA_pol_sigma_r3/r4-like"/>
</dbReference>
<dbReference type="PANTHER" id="PTHR43133">
    <property type="entry name" value="RNA POLYMERASE ECF-TYPE SIGMA FACTO"/>
    <property type="match status" value="1"/>
</dbReference>
<dbReference type="InterPro" id="IPR013249">
    <property type="entry name" value="RNA_pol_sigma70_r4_t2"/>
</dbReference>
<sequence length="190" mass="20392">METLPPFESVVRTHGATVMRVCLAVVGPSDADDAWSETFLSALRVYPRLDAGANVEAWLVTIAHRKAIDVVRARGRRAIPVDEVPDVGSPAWHGLDPQLWEALAELPFTQRAAVAYHHVMGLPYKEIAAILGNSTEAARRASSDGIARLRADGRVTGRPPDPPGPRRDPARSRGAAPCGGDGAPSSRRRP</sequence>
<evidence type="ECO:0000313" key="10">
    <source>
        <dbReference type="Proteomes" id="UP000471120"/>
    </source>
</evidence>
<dbReference type="GO" id="GO:0016987">
    <property type="term" value="F:sigma factor activity"/>
    <property type="evidence" value="ECO:0007669"/>
    <property type="project" value="UniProtKB-KW"/>
</dbReference>
<dbReference type="Pfam" id="PF08281">
    <property type="entry name" value="Sigma70_r4_2"/>
    <property type="match status" value="1"/>
</dbReference>
<evidence type="ECO:0000256" key="6">
    <source>
        <dbReference type="SAM" id="MobiDB-lite"/>
    </source>
</evidence>
<dbReference type="InterPro" id="IPR039425">
    <property type="entry name" value="RNA_pol_sigma-70-like"/>
</dbReference>
<dbReference type="Gene3D" id="1.10.1740.10">
    <property type="match status" value="1"/>
</dbReference>
<evidence type="ECO:0000256" key="1">
    <source>
        <dbReference type="ARBA" id="ARBA00010641"/>
    </source>
</evidence>
<name>A0A6P2CDB2_9NOCA</name>
<dbReference type="InterPro" id="IPR007627">
    <property type="entry name" value="RNA_pol_sigma70_r2"/>
</dbReference>
<comment type="caution">
    <text evidence="9">The sequence shown here is derived from an EMBL/GenBank/DDBJ whole genome shotgun (WGS) entry which is preliminary data.</text>
</comment>
<proteinExistence type="inferred from homology"/>
<gene>
    <name evidence="9" type="ORF">DW322_06460</name>
</gene>
<dbReference type="GO" id="GO:0003677">
    <property type="term" value="F:DNA binding"/>
    <property type="evidence" value="ECO:0007669"/>
    <property type="project" value="UniProtKB-KW"/>
</dbReference>
<dbReference type="CDD" id="cd06171">
    <property type="entry name" value="Sigma70_r4"/>
    <property type="match status" value="1"/>
</dbReference>
<dbReference type="Pfam" id="PF04542">
    <property type="entry name" value="Sigma70_r2"/>
    <property type="match status" value="1"/>
</dbReference>
<evidence type="ECO:0000256" key="5">
    <source>
        <dbReference type="ARBA" id="ARBA00023163"/>
    </source>
</evidence>
<accession>A0A6P2CDB2</accession>
<evidence type="ECO:0000259" key="8">
    <source>
        <dbReference type="Pfam" id="PF08281"/>
    </source>
</evidence>
<dbReference type="Gene3D" id="1.10.10.10">
    <property type="entry name" value="Winged helix-like DNA-binding domain superfamily/Winged helix DNA-binding domain"/>
    <property type="match status" value="1"/>
</dbReference>
<feature type="compositionally biased region" description="Basic and acidic residues" evidence="6">
    <location>
        <begin position="141"/>
        <end position="155"/>
    </location>
</feature>
<feature type="domain" description="RNA polymerase sigma factor 70 region 4 type 2" evidence="8">
    <location>
        <begin position="98"/>
        <end position="140"/>
    </location>
</feature>
<keyword evidence="4" id="KW-0238">DNA-binding</keyword>
<comment type="similarity">
    <text evidence="1">Belongs to the sigma-70 factor family. ECF subfamily.</text>
</comment>
<dbReference type="Proteomes" id="UP000471120">
    <property type="component" value="Unassembled WGS sequence"/>
</dbReference>
<dbReference type="GO" id="GO:0006352">
    <property type="term" value="P:DNA-templated transcription initiation"/>
    <property type="evidence" value="ECO:0007669"/>
    <property type="project" value="InterPro"/>
</dbReference>
<evidence type="ECO:0000256" key="3">
    <source>
        <dbReference type="ARBA" id="ARBA00023082"/>
    </source>
</evidence>
<protein>
    <submittedName>
        <fullName evidence="9">Sigma-70 family RNA polymerase sigma factor</fullName>
    </submittedName>
</protein>
<reference evidence="9 10" key="1">
    <citation type="submission" date="2018-07" db="EMBL/GenBank/DDBJ databases">
        <title>Genome sequence of Rhodococcus rhodnii ATCC 35071 from Rhodnius prolixus.</title>
        <authorList>
            <person name="Patel V."/>
            <person name="Vogel K.J."/>
        </authorList>
    </citation>
    <scope>NUCLEOTIDE SEQUENCE [LARGE SCALE GENOMIC DNA]</scope>
    <source>
        <strain evidence="9 10">ATCC 35071</strain>
    </source>
</reference>
<dbReference type="EMBL" id="QRCM01000001">
    <property type="protein sequence ID" value="TXG89920.1"/>
    <property type="molecule type" value="Genomic_DNA"/>
</dbReference>
<dbReference type="SUPFAM" id="SSF88659">
    <property type="entry name" value="Sigma3 and sigma4 domains of RNA polymerase sigma factors"/>
    <property type="match status" value="1"/>
</dbReference>
<evidence type="ECO:0000259" key="7">
    <source>
        <dbReference type="Pfam" id="PF04542"/>
    </source>
</evidence>
<feature type="domain" description="RNA polymerase sigma-70 region 2" evidence="7">
    <location>
        <begin position="11"/>
        <end position="77"/>
    </location>
</feature>
<dbReference type="InterPro" id="IPR013325">
    <property type="entry name" value="RNA_pol_sigma_r2"/>
</dbReference>
<evidence type="ECO:0000256" key="2">
    <source>
        <dbReference type="ARBA" id="ARBA00023015"/>
    </source>
</evidence>
<feature type="region of interest" description="Disordered" evidence="6">
    <location>
        <begin position="141"/>
        <end position="190"/>
    </location>
</feature>
<dbReference type="InterPro" id="IPR036388">
    <property type="entry name" value="WH-like_DNA-bd_sf"/>
</dbReference>
<evidence type="ECO:0000313" key="9">
    <source>
        <dbReference type="EMBL" id="TXG89920.1"/>
    </source>
</evidence>
<keyword evidence="3" id="KW-0731">Sigma factor</keyword>